<dbReference type="Proteomes" id="UP000014803">
    <property type="component" value="Chromosome"/>
</dbReference>
<reference evidence="2 3" key="1">
    <citation type="journal article" date="2013" name="Sci. Rep.">
        <title>Extraordinary expansion of a Sorangium cellulosum genome from an alkaline milieu.</title>
        <authorList>
            <person name="Han K."/>
            <person name="Li Z.F."/>
            <person name="Peng R."/>
            <person name="Zhu L.P."/>
            <person name="Zhou T."/>
            <person name="Wang L.G."/>
            <person name="Li S.G."/>
            <person name="Zhang X.B."/>
            <person name="Hu W."/>
            <person name="Wu Z.H."/>
            <person name="Qin N."/>
            <person name="Li Y.Z."/>
        </authorList>
    </citation>
    <scope>NUCLEOTIDE SEQUENCE [LARGE SCALE GENOMIC DNA]</scope>
    <source>
        <strain evidence="2 3">So0157-2</strain>
    </source>
</reference>
<organism evidence="2 3">
    <name type="scientific">Sorangium cellulosum So0157-2</name>
    <dbReference type="NCBI Taxonomy" id="1254432"/>
    <lineage>
        <taxon>Bacteria</taxon>
        <taxon>Pseudomonadati</taxon>
        <taxon>Myxococcota</taxon>
        <taxon>Polyangia</taxon>
        <taxon>Polyangiales</taxon>
        <taxon>Polyangiaceae</taxon>
        <taxon>Sorangium</taxon>
    </lineage>
</organism>
<protein>
    <submittedName>
        <fullName evidence="2">Uncharacterized protein</fullName>
    </submittedName>
</protein>
<accession>S4Y9K8</accession>
<dbReference type="STRING" id="1254432.SCE1572_36300"/>
<evidence type="ECO:0000313" key="3">
    <source>
        <dbReference type="Proteomes" id="UP000014803"/>
    </source>
</evidence>
<evidence type="ECO:0000256" key="1">
    <source>
        <dbReference type="SAM" id="Coils"/>
    </source>
</evidence>
<dbReference type="AlphaFoldDB" id="S4Y9K8"/>
<dbReference type="HOGENOM" id="CLU_1420630_0_0_7"/>
<sequence length="191" mass="21015">MNGDGPKRGVRAVDAAVLTEELTRLAREITRGANDTIAQLNGGLGAQQRIVEGYQSLLTDANLKIAALQEEVGELRRANVETKRLELEFELRRAELALKEQRVHALLNTLRDVGGAVAVQYMGHKRGGALPQPSPEPSRSVEAVIADIWPRLTPETVEKLKAEAGTDLVFELLTKVTEHIQVNNVPDEERK</sequence>
<name>S4Y9K8_SORCE</name>
<feature type="coiled-coil region" evidence="1">
    <location>
        <begin position="51"/>
        <end position="97"/>
    </location>
</feature>
<keyword evidence="1" id="KW-0175">Coiled coil</keyword>
<gene>
    <name evidence="2" type="ORF">SCE1572_36300</name>
</gene>
<dbReference type="KEGG" id="scu:SCE1572_36300"/>
<dbReference type="PATRIC" id="fig|1254432.3.peg.8228"/>
<dbReference type="EMBL" id="CP003969">
    <property type="protein sequence ID" value="AGP39473.1"/>
    <property type="molecule type" value="Genomic_DNA"/>
</dbReference>
<proteinExistence type="predicted"/>
<evidence type="ECO:0000313" key="2">
    <source>
        <dbReference type="EMBL" id="AGP39473.1"/>
    </source>
</evidence>